<evidence type="ECO:0000256" key="1">
    <source>
        <dbReference type="SAM" id="Coils"/>
    </source>
</evidence>
<keyword evidence="3" id="KW-1185">Reference proteome</keyword>
<dbReference type="PANTHER" id="PTHR32046:SF11">
    <property type="entry name" value="IMMUNE-ASSOCIATED NUCLEOTIDE-BINDING PROTEIN 10-LIKE"/>
    <property type="match status" value="1"/>
</dbReference>
<accession>A0ABD2GRU6</accession>
<reference evidence="2 3" key="1">
    <citation type="journal article" date="2022" name="G3 (Bethesda)">
        <title>Evaluating Illumina-, Nanopore-, and PacBio-based genome assembly strategies with the bald notothen, Trematomus borchgrevinki.</title>
        <authorList>
            <person name="Rayamajhi N."/>
            <person name="Cheng C.C."/>
            <person name="Catchen J.M."/>
        </authorList>
    </citation>
    <scope>NUCLEOTIDE SEQUENCE [LARGE SCALE GENOMIC DNA]</scope>
    <source>
        <strain evidence="2">AGRC-2024</strain>
    </source>
</reference>
<reference evidence="2 3" key="2">
    <citation type="journal article" date="2024" name="G3 (Bethesda)">
        <title>The genome of the cryopelagic Antarctic bald notothen, Trematomus borchgrevinki.</title>
        <authorList>
            <person name="Rayamajhi N."/>
            <person name="Rivera-Colon A.G."/>
            <person name="Minhas B.F."/>
            <person name="Cheng C.C."/>
            <person name="Catchen J.M."/>
        </authorList>
    </citation>
    <scope>NUCLEOTIDE SEQUENCE [LARGE SCALE GENOMIC DNA]</scope>
    <source>
        <strain evidence="2">AGRC-2024</strain>
    </source>
</reference>
<protein>
    <submittedName>
        <fullName evidence="2">Uncharacterized protein</fullName>
    </submittedName>
</protein>
<dbReference type="EMBL" id="JBIYXZ010002075">
    <property type="protein sequence ID" value="KAL3056874.1"/>
    <property type="molecule type" value="Genomic_DNA"/>
</dbReference>
<dbReference type="Proteomes" id="UP001619887">
    <property type="component" value="Unassembled WGS sequence"/>
</dbReference>
<organism evidence="2 3">
    <name type="scientific">Pagothenia borchgrevinki</name>
    <name type="common">Bald rockcod</name>
    <name type="synonym">Trematomus borchgrevinki</name>
    <dbReference type="NCBI Taxonomy" id="8213"/>
    <lineage>
        <taxon>Eukaryota</taxon>
        <taxon>Metazoa</taxon>
        <taxon>Chordata</taxon>
        <taxon>Craniata</taxon>
        <taxon>Vertebrata</taxon>
        <taxon>Euteleostomi</taxon>
        <taxon>Actinopterygii</taxon>
        <taxon>Neopterygii</taxon>
        <taxon>Teleostei</taxon>
        <taxon>Neoteleostei</taxon>
        <taxon>Acanthomorphata</taxon>
        <taxon>Eupercaria</taxon>
        <taxon>Perciformes</taxon>
        <taxon>Notothenioidei</taxon>
        <taxon>Nototheniidae</taxon>
        <taxon>Pagothenia</taxon>
    </lineage>
</organism>
<comment type="caution">
    <text evidence="2">The sequence shown here is derived from an EMBL/GenBank/DDBJ whole genome shotgun (WGS) entry which is preliminary data.</text>
</comment>
<dbReference type="PANTHER" id="PTHR32046">
    <property type="entry name" value="G DOMAIN-CONTAINING PROTEIN"/>
    <property type="match status" value="1"/>
</dbReference>
<dbReference type="AlphaFoldDB" id="A0ABD2GRU6"/>
<evidence type="ECO:0000313" key="2">
    <source>
        <dbReference type="EMBL" id="KAL3056874.1"/>
    </source>
</evidence>
<keyword evidence="1" id="KW-0175">Coiled coil</keyword>
<sequence length="119" mass="13746">MKDKYEKGKEGSEESASLLETLQESIEELQKEKDQFLEESFQHVDRLEEIALKVVSLSTQVHLDVLIEKMNEKGETEKVMKLERMKSKMEENPRVKSALSYMYGIGKAARNFFRGNTAV</sequence>
<evidence type="ECO:0000313" key="3">
    <source>
        <dbReference type="Proteomes" id="UP001619887"/>
    </source>
</evidence>
<feature type="coiled-coil region" evidence="1">
    <location>
        <begin position="12"/>
        <end position="39"/>
    </location>
</feature>
<gene>
    <name evidence="2" type="ORF">OYC64_007368</name>
</gene>
<name>A0ABD2GRU6_PAGBO</name>
<proteinExistence type="predicted"/>